<organism evidence="1 2">
    <name type="scientific">Colocasia esculenta</name>
    <name type="common">Wild taro</name>
    <name type="synonym">Arum esculentum</name>
    <dbReference type="NCBI Taxonomy" id="4460"/>
    <lineage>
        <taxon>Eukaryota</taxon>
        <taxon>Viridiplantae</taxon>
        <taxon>Streptophyta</taxon>
        <taxon>Embryophyta</taxon>
        <taxon>Tracheophyta</taxon>
        <taxon>Spermatophyta</taxon>
        <taxon>Magnoliopsida</taxon>
        <taxon>Liliopsida</taxon>
        <taxon>Araceae</taxon>
        <taxon>Aroideae</taxon>
        <taxon>Colocasieae</taxon>
        <taxon>Colocasia</taxon>
    </lineage>
</organism>
<proteinExistence type="predicted"/>
<keyword evidence="2" id="KW-1185">Reference proteome</keyword>
<name>A0A843UI80_COLES</name>
<accession>A0A843UI80</accession>
<reference evidence="1" key="1">
    <citation type="submission" date="2017-07" db="EMBL/GenBank/DDBJ databases">
        <title>Taro Niue Genome Assembly and Annotation.</title>
        <authorList>
            <person name="Atibalentja N."/>
            <person name="Keating K."/>
            <person name="Fields C.J."/>
        </authorList>
    </citation>
    <scope>NUCLEOTIDE SEQUENCE</scope>
    <source>
        <strain evidence="1">Niue_2</strain>
        <tissue evidence="1">Leaf</tissue>
    </source>
</reference>
<sequence length="70" mass="7770">MFLDRRPVQNRVVAVQGQYLQLRSSRSSSMGIGAARRVDSTLAFERVTTNERIGDKGMTVMANGDERNPA</sequence>
<protein>
    <submittedName>
        <fullName evidence="1">Uncharacterized protein</fullName>
    </submittedName>
</protein>
<evidence type="ECO:0000313" key="2">
    <source>
        <dbReference type="Proteomes" id="UP000652761"/>
    </source>
</evidence>
<gene>
    <name evidence="1" type="ORF">Taro_014457</name>
</gene>
<dbReference type="Proteomes" id="UP000652761">
    <property type="component" value="Unassembled WGS sequence"/>
</dbReference>
<dbReference type="AlphaFoldDB" id="A0A843UI80"/>
<dbReference type="EMBL" id="NMUH01000601">
    <property type="protein sequence ID" value="MQL81987.1"/>
    <property type="molecule type" value="Genomic_DNA"/>
</dbReference>
<comment type="caution">
    <text evidence="1">The sequence shown here is derived from an EMBL/GenBank/DDBJ whole genome shotgun (WGS) entry which is preliminary data.</text>
</comment>
<evidence type="ECO:0000313" key="1">
    <source>
        <dbReference type="EMBL" id="MQL81987.1"/>
    </source>
</evidence>